<protein>
    <submittedName>
        <fullName evidence="2">Uncharacterized protein</fullName>
    </submittedName>
</protein>
<evidence type="ECO:0000256" key="1">
    <source>
        <dbReference type="SAM" id="MobiDB-lite"/>
    </source>
</evidence>
<feature type="region of interest" description="Disordered" evidence="1">
    <location>
        <begin position="34"/>
        <end position="116"/>
    </location>
</feature>
<dbReference type="OrthoDB" id="9939095at2"/>
<dbReference type="EMBL" id="BHYM01000154">
    <property type="protein sequence ID" value="GCE45075.1"/>
    <property type="molecule type" value="Genomic_DNA"/>
</dbReference>
<gene>
    <name evidence="2" type="ORF">Rhow_001102</name>
</gene>
<proteinExistence type="predicted"/>
<feature type="compositionally biased region" description="Acidic residues" evidence="1">
    <location>
        <begin position="57"/>
        <end position="72"/>
    </location>
</feature>
<evidence type="ECO:0000313" key="2">
    <source>
        <dbReference type="EMBL" id="GCE45075.1"/>
    </source>
</evidence>
<dbReference type="RefSeq" id="WP_124396560.1">
    <property type="nucleotide sequence ID" value="NZ_BHYM01000154.1"/>
</dbReference>
<organism evidence="2 3">
    <name type="scientific">Rhodococcus wratislaviensis</name>
    <name type="common">Tsukamurella wratislaviensis</name>
    <dbReference type="NCBI Taxonomy" id="44752"/>
    <lineage>
        <taxon>Bacteria</taxon>
        <taxon>Bacillati</taxon>
        <taxon>Actinomycetota</taxon>
        <taxon>Actinomycetes</taxon>
        <taxon>Mycobacteriales</taxon>
        <taxon>Nocardiaceae</taxon>
        <taxon>Rhodococcus</taxon>
    </lineage>
</organism>
<comment type="caution">
    <text evidence="2">The sequence shown here is derived from an EMBL/GenBank/DDBJ whole genome shotgun (WGS) entry which is preliminary data.</text>
</comment>
<evidence type="ECO:0000313" key="3">
    <source>
        <dbReference type="Proteomes" id="UP000287519"/>
    </source>
</evidence>
<reference evidence="2 3" key="1">
    <citation type="submission" date="2018-11" db="EMBL/GenBank/DDBJ databases">
        <title>Microbial catabolism of amino acid.</title>
        <authorList>
            <person name="Hibi M."/>
            <person name="Ogawa J."/>
        </authorList>
    </citation>
    <scope>NUCLEOTIDE SEQUENCE [LARGE SCALE GENOMIC DNA]</scope>
    <source>
        <strain evidence="2 3">C31-06</strain>
    </source>
</reference>
<name>A0A402CNG4_RHOWR</name>
<dbReference type="AlphaFoldDB" id="A0A402CNG4"/>
<sequence>MQLKLLEVSHVRRPKIALTAAVLIAAAAAAGAVAVASSTSKPNTAEEYSVTNKDQPIDDQSEDIDDLEEPFISDEPPLTAEDYVRQSKPDSQTADDGPSQLSGPSVSGEGWQTPGQ</sequence>
<keyword evidence="3" id="KW-1185">Reference proteome</keyword>
<accession>A0A402CNG4</accession>
<feature type="compositionally biased region" description="Polar residues" evidence="1">
    <location>
        <begin position="89"/>
        <end position="105"/>
    </location>
</feature>
<dbReference type="Proteomes" id="UP000287519">
    <property type="component" value="Unassembled WGS sequence"/>
</dbReference>